<name>A0ABZ1UQX7_9BURK</name>
<dbReference type="PANTHER" id="PTHR41247:SF1">
    <property type="entry name" value="HTH-TYPE TRANSCRIPTIONAL REPRESSOR YCNK"/>
    <property type="match status" value="1"/>
</dbReference>
<reference evidence="2 3" key="1">
    <citation type="journal article" date="2019" name="Int. J. Syst. Evol. Microbiol.">
        <title>The Draft Whole-Genome Sequence of the Antibiotic Producer Empedobacter haloabium ATCC 31962 Provides Indications for Its Taxonomic Reclassification.</title>
        <authorList>
            <person name="Miess H."/>
            <person name="Arlt P."/>
            <person name="Apel A.K."/>
            <person name="Weber T."/>
            <person name="Nieselt K."/>
            <person name="Hanssen F."/>
            <person name="Czemmel S."/>
            <person name="Nahnsen S."/>
            <person name="Gross H."/>
        </authorList>
    </citation>
    <scope>NUCLEOTIDE SEQUENCE [LARGE SCALE GENOMIC DNA]</scope>
    <source>
        <strain evidence="2 3">ATCC 31962</strain>
    </source>
</reference>
<dbReference type="InterPro" id="IPR008719">
    <property type="entry name" value="N2O_reductase_NosL"/>
</dbReference>
<evidence type="ECO:0000256" key="1">
    <source>
        <dbReference type="SAM" id="SignalP"/>
    </source>
</evidence>
<organism evidence="2 3">
    <name type="scientific">[Empedobacter] haloabium</name>
    <dbReference type="NCBI Taxonomy" id="592317"/>
    <lineage>
        <taxon>Bacteria</taxon>
        <taxon>Pseudomonadati</taxon>
        <taxon>Pseudomonadota</taxon>
        <taxon>Betaproteobacteria</taxon>
        <taxon>Burkholderiales</taxon>
        <taxon>Oxalobacteraceae</taxon>
        <taxon>Telluria group</taxon>
        <taxon>Telluria group incertae sedis</taxon>
    </lineage>
</organism>
<proteinExistence type="predicted"/>
<keyword evidence="3" id="KW-1185">Reference proteome</keyword>
<feature type="signal peptide" evidence="1">
    <location>
        <begin position="1"/>
        <end position="25"/>
    </location>
</feature>
<keyword evidence="1" id="KW-0732">Signal</keyword>
<feature type="chain" id="PRO_5045112976" evidence="1">
    <location>
        <begin position="26"/>
        <end position="165"/>
    </location>
</feature>
<evidence type="ECO:0000313" key="2">
    <source>
        <dbReference type="EMBL" id="WUR14431.1"/>
    </source>
</evidence>
<dbReference type="Proteomes" id="UP000321323">
    <property type="component" value="Chromosome"/>
</dbReference>
<protein>
    <submittedName>
        <fullName evidence="2">Nitrous oxide reductase accessory protein NosL</fullName>
    </submittedName>
</protein>
<dbReference type="Gene3D" id="3.30.70.2060">
    <property type="match status" value="1"/>
</dbReference>
<dbReference type="SUPFAM" id="SSF160387">
    <property type="entry name" value="NosL/MerB-like"/>
    <property type="match status" value="1"/>
</dbReference>
<gene>
    <name evidence="2" type="ORF">E7V67_004820</name>
</gene>
<accession>A0ABZ1UQX7</accession>
<dbReference type="PANTHER" id="PTHR41247">
    <property type="entry name" value="HTH-TYPE TRANSCRIPTIONAL REPRESSOR YCNK"/>
    <property type="match status" value="1"/>
</dbReference>
<sequence>MNKITSTPRWRRLLLAALLAGCGQAASLQALEPAADSACALDGMVLRDYPGAKAQIRYGDGKTDYFCDVVELLRTMLAPEQTRGAAVPFVQDMGKADWRRPQGHWIAARAAVYVVGSRAVGSMGPTVVPFAQRADAEAFAGREGGRVLAFADLSPATLGAPAHGH</sequence>
<dbReference type="EMBL" id="CP136508">
    <property type="protein sequence ID" value="WUR14431.1"/>
    <property type="molecule type" value="Genomic_DNA"/>
</dbReference>
<dbReference type="Gene3D" id="3.30.70.2050">
    <property type="match status" value="1"/>
</dbReference>
<dbReference type="Pfam" id="PF05573">
    <property type="entry name" value="NosL"/>
    <property type="match status" value="1"/>
</dbReference>
<evidence type="ECO:0000313" key="3">
    <source>
        <dbReference type="Proteomes" id="UP000321323"/>
    </source>
</evidence>